<dbReference type="EMBL" id="CP003947">
    <property type="protein sequence ID" value="AFZ52371.1"/>
    <property type="molecule type" value="Genomic_DNA"/>
</dbReference>
<evidence type="ECO:0000313" key="1">
    <source>
        <dbReference type="EMBL" id="AFZ52371.1"/>
    </source>
</evidence>
<dbReference type="Pfam" id="PF09957">
    <property type="entry name" value="VapB_antitoxin"/>
    <property type="match status" value="1"/>
</dbReference>
<evidence type="ECO:0000313" key="2">
    <source>
        <dbReference type="Proteomes" id="UP000010480"/>
    </source>
</evidence>
<organism evidence="1 2">
    <name type="scientific">Cyanobacterium aponinum (strain PCC 10605)</name>
    <dbReference type="NCBI Taxonomy" id="755178"/>
    <lineage>
        <taxon>Bacteria</taxon>
        <taxon>Bacillati</taxon>
        <taxon>Cyanobacteriota</taxon>
        <taxon>Cyanophyceae</taxon>
        <taxon>Oscillatoriophycideae</taxon>
        <taxon>Chroococcales</taxon>
        <taxon>Geminocystaceae</taxon>
        <taxon>Cyanobacterium</taxon>
    </lineage>
</organism>
<dbReference type="eggNOG" id="COG5450">
    <property type="taxonomic scope" value="Bacteria"/>
</dbReference>
<dbReference type="KEGG" id="can:Cyan10605_0216"/>
<dbReference type="HOGENOM" id="CLU_3250295_0_0_3"/>
<reference evidence="2" key="1">
    <citation type="journal article" date="2013" name="Proc. Natl. Acad. Sci. U.S.A.">
        <title>Improving the coverage of the cyanobacterial phylum using diversity-driven genome sequencing.</title>
        <authorList>
            <person name="Shih P.M."/>
            <person name="Wu D."/>
            <person name="Latifi A."/>
            <person name="Axen S.D."/>
            <person name="Fewer D.P."/>
            <person name="Talla E."/>
            <person name="Calteau A."/>
            <person name="Cai F."/>
            <person name="Tandeau de Marsac N."/>
            <person name="Rippka R."/>
            <person name="Herdman M."/>
            <person name="Sivonen K."/>
            <person name="Coursin T."/>
            <person name="Laurent T."/>
            <person name="Goodwin L."/>
            <person name="Nolan M."/>
            <person name="Davenport K.W."/>
            <person name="Han C.S."/>
            <person name="Rubin E.M."/>
            <person name="Eisen J.A."/>
            <person name="Woyke T."/>
            <person name="Gugger M."/>
            <person name="Kerfeld C.A."/>
        </authorList>
    </citation>
    <scope>NUCLEOTIDE SEQUENCE [LARGE SCALE GENOMIC DNA]</scope>
    <source>
        <strain evidence="2">PCC 10605</strain>
    </source>
</reference>
<dbReference type="InterPro" id="IPR019239">
    <property type="entry name" value="VapB_antitoxin"/>
</dbReference>
<dbReference type="Proteomes" id="UP000010480">
    <property type="component" value="Chromosome"/>
</dbReference>
<accession>K9YZJ5</accession>
<dbReference type="AlphaFoldDB" id="K9YZJ5"/>
<name>K9YZJ5_CYAAP</name>
<keyword evidence="2" id="KW-1185">Reference proteome</keyword>
<protein>
    <submittedName>
        <fullName evidence="1">Uncharacterized protein</fullName>
    </submittedName>
</protein>
<gene>
    <name evidence="1" type="ordered locus">Cyan10605_0216</name>
</gene>
<proteinExistence type="predicted"/>
<sequence>MLCRLFAIMKTNIDLDEKLEKKGFAITGLRTKKELVNFALAE</sequence>